<dbReference type="Proteomes" id="UP001530377">
    <property type="component" value="Unassembled WGS sequence"/>
</dbReference>
<name>A0ABD3R634_9STRA</name>
<proteinExistence type="inferred from homology"/>
<dbReference type="InterPro" id="IPR016534">
    <property type="entry name" value="VPS16"/>
</dbReference>
<feature type="compositionally biased region" description="Low complexity" evidence="2">
    <location>
        <begin position="110"/>
        <end position="121"/>
    </location>
</feature>
<dbReference type="InterPro" id="IPR006925">
    <property type="entry name" value="Vps16_C"/>
</dbReference>
<evidence type="ECO:0000313" key="6">
    <source>
        <dbReference type="Proteomes" id="UP001530377"/>
    </source>
</evidence>
<dbReference type="FunFam" id="1.10.150.780:FF:000003">
    <property type="entry name" value="Vacuolar protein sorting-associated protein 16, putative"/>
    <property type="match status" value="1"/>
</dbReference>
<dbReference type="GO" id="GO:0016020">
    <property type="term" value="C:membrane"/>
    <property type="evidence" value="ECO:0007669"/>
    <property type="project" value="UniProtKB-ARBA"/>
</dbReference>
<feature type="region of interest" description="Disordered" evidence="2">
    <location>
        <begin position="1"/>
        <end position="58"/>
    </location>
</feature>
<feature type="domain" description="Vps16 N-terminal" evidence="4">
    <location>
        <begin position="432"/>
        <end position="635"/>
    </location>
</feature>
<accession>A0ABD3R634</accession>
<dbReference type="GO" id="GO:0099023">
    <property type="term" value="C:vesicle tethering complex"/>
    <property type="evidence" value="ECO:0007669"/>
    <property type="project" value="UniProtKB-ARBA"/>
</dbReference>
<dbReference type="InterPro" id="IPR036322">
    <property type="entry name" value="WD40_repeat_dom_sf"/>
</dbReference>
<protein>
    <submittedName>
        <fullName evidence="5">Uncharacterized protein</fullName>
    </submittedName>
</protein>
<organism evidence="5 6">
    <name type="scientific">Cyclostephanos tholiformis</name>
    <dbReference type="NCBI Taxonomy" id="382380"/>
    <lineage>
        <taxon>Eukaryota</taxon>
        <taxon>Sar</taxon>
        <taxon>Stramenopiles</taxon>
        <taxon>Ochrophyta</taxon>
        <taxon>Bacillariophyta</taxon>
        <taxon>Coscinodiscophyceae</taxon>
        <taxon>Thalassiosirophycidae</taxon>
        <taxon>Stephanodiscales</taxon>
        <taxon>Stephanodiscaceae</taxon>
        <taxon>Cyclostephanos</taxon>
    </lineage>
</organism>
<feature type="compositionally biased region" description="Low complexity" evidence="2">
    <location>
        <begin position="48"/>
        <end position="58"/>
    </location>
</feature>
<dbReference type="GO" id="GO:0005768">
    <property type="term" value="C:endosome"/>
    <property type="evidence" value="ECO:0007669"/>
    <property type="project" value="UniProtKB-ARBA"/>
</dbReference>
<dbReference type="InterPro" id="IPR006926">
    <property type="entry name" value="Vps16_N"/>
</dbReference>
<feature type="domain" description="Vps16 C-terminal" evidence="3">
    <location>
        <begin position="843"/>
        <end position="1051"/>
    </location>
</feature>
<evidence type="ECO:0000259" key="3">
    <source>
        <dbReference type="Pfam" id="PF04840"/>
    </source>
</evidence>
<feature type="region of interest" description="Disordered" evidence="2">
    <location>
        <begin position="319"/>
        <end position="345"/>
    </location>
</feature>
<dbReference type="Gene3D" id="1.10.150.780">
    <property type="entry name" value="Vps16, C-terminal region"/>
    <property type="match status" value="1"/>
</dbReference>
<dbReference type="PANTHER" id="PTHR12811">
    <property type="entry name" value="VACUOLAR PROTEIN SORTING VPS16"/>
    <property type="match status" value="1"/>
</dbReference>
<comment type="similarity">
    <text evidence="1">Belongs to the VPS16 family.</text>
</comment>
<feature type="region of interest" description="Disordered" evidence="2">
    <location>
        <begin position="96"/>
        <end position="130"/>
    </location>
</feature>
<reference evidence="5 6" key="1">
    <citation type="submission" date="2024-10" db="EMBL/GenBank/DDBJ databases">
        <title>Updated reference genomes for cyclostephanoid diatoms.</title>
        <authorList>
            <person name="Roberts W.R."/>
            <person name="Alverson A.J."/>
        </authorList>
    </citation>
    <scope>NUCLEOTIDE SEQUENCE [LARGE SCALE GENOMIC DNA]</scope>
    <source>
        <strain evidence="5 6">AJA228-03</strain>
    </source>
</reference>
<evidence type="ECO:0000256" key="2">
    <source>
        <dbReference type="SAM" id="MobiDB-lite"/>
    </source>
</evidence>
<dbReference type="PANTHER" id="PTHR12811:SF0">
    <property type="entry name" value="VACUOLAR PROTEIN SORTING-ASSOCIATED PROTEIN 16 HOMOLOG"/>
    <property type="match status" value="1"/>
</dbReference>
<dbReference type="SUPFAM" id="SSF50978">
    <property type="entry name" value="WD40 repeat-like"/>
    <property type="match status" value="1"/>
</dbReference>
<comment type="caution">
    <text evidence="5">The sequence shown here is derived from an EMBL/GenBank/DDBJ whole genome shotgun (WGS) entry which is preliminary data.</text>
</comment>
<dbReference type="EMBL" id="JALLPB020000506">
    <property type="protein sequence ID" value="KAL3808465.1"/>
    <property type="molecule type" value="Genomic_DNA"/>
</dbReference>
<dbReference type="InterPro" id="IPR038132">
    <property type="entry name" value="Vps16_C_sf"/>
</dbReference>
<dbReference type="Pfam" id="PF04841">
    <property type="entry name" value="Vps16_N"/>
    <property type="match status" value="1"/>
</dbReference>
<evidence type="ECO:0000256" key="1">
    <source>
        <dbReference type="ARBA" id="ARBA00009250"/>
    </source>
</evidence>
<sequence>MTNPFDHDDDTTSQRRIGKSTNPFDSHHRVLPGDSMPPGRPSATSVESSSSSSSSSSSAAAAAAAAANDNHESSWQDLGDLPYRRVVLYSNIEWGRGGGAKSEMRGGDVATTTATTTTPPAMEQDASVDGGEERFGLSWFPRAYVDNVRAHQAAVLGKTMAGGRPNDGGIRGGGDGAGVARLLSTTTTTFQSSSSSSTTTTRLSLNRSPGDILTIGFTSRCVLVVVLRDSLTLCYDLMGNVVLPPFFALCHRSSSSSTAAAAAGGIDLLEARVFEGGVAVLGVDMNSSVVELLDEFDDPSYANGADISTRRIVASSAQSSQADRAYSDDPSIATTTDAASPSPSSSSSFLLVQPSHYALVTPLPTGMFARSKHLTFQCIAILPRQFAPSCRPELFLSTSDGSVVSQRRHHGRRLLRSRMGGTGDGDGPASAVVSMAFAPNGRFLACFTSNSILTVVSTNFESKVLEFDARSGSSSPPRSMGWCGEDSVVLHWRNLGVLIVGPYGDWLRFPYDDDAEDPSSIAGVTSSAAAEVHLVPEIDCCRVVSSSSVEILQRVPPGTADLLRIGSIEPGALLLDASDAFDSGSPSADEAARSISQNDGLLEEAIHQCVEAAVGEFDIKVQKRMLRAASYGLHFACRDVNFRNKTPGRPSPEAVMFVNAARKLRVLNALRKSGTGFAMTSSQYDSVMPKGVVARLVVSGRASLAASISEYLKLGRRVSDYAKAMKAAAYVSSSISRNVNMTDSQIAEEAIRIIRGEEKNSAQPKDHTAASPPSSGMYASVALAAHRSGRKGVADLLIMLEQSPTDKVHALIAIGYFADAAAVACRHMDAALQMAKKALRPTAVVGDNDREKNKVEMMKEASKIFDLGGKDCAFHKTCTDEQISLISDQEQLRQSYGSMEVAPPSSSLTSTIMSIIKYAAVDPRSAHRLQSDFDRIAKKYKVPEKRQWCVKVRALSESGQWAALRNFAADSRAKPPIGIRPFAQAVIKARQGQAEIMYYIDRMSDKSDGEARYELFCEAGMWKKALEEAVKLSDGRKIANVKSMCNSPDIQRLCDKYIT</sequence>
<dbReference type="Pfam" id="PF04840">
    <property type="entry name" value="Vps16_C"/>
    <property type="match status" value="1"/>
</dbReference>
<evidence type="ECO:0000313" key="5">
    <source>
        <dbReference type="EMBL" id="KAL3808465.1"/>
    </source>
</evidence>
<dbReference type="AlphaFoldDB" id="A0ABD3R634"/>
<evidence type="ECO:0000259" key="4">
    <source>
        <dbReference type="Pfam" id="PF04841"/>
    </source>
</evidence>
<gene>
    <name evidence="5" type="ORF">ACHAXA_000878</name>
</gene>
<keyword evidence="6" id="KW-1185">Reference proteome</keyword>